<feature type="domain" description="Ig-like" evidence="1">
    <location>
        <begin position="14"/>
        <end position="133"/>
    </location>
</feature>
<dbReference type="OrthoDB" id="6478865at2759"/>
<comment type="caution">
    <text evidence="2">The sequence shown here is derived from an EMBL/GenBank/DDBJ whole genome shotgun (WGS) entry which is preliminary data.</text>
</comment>
<dbReference type="Gene3D" id="2.60.40.10">
    <property type="entry name" value="Immunoglobulins"/>
    <property type="match status" value="1"/>
</dbReference>
<dbReference type="EMBL" id="NCKV01000120">
    <property type="protein sequence ID" value="RWS31597.1"/>
    <property type="molecule type" value="Genomic_DNA"/>
</dbReference>
<accession>A0A443SVR5</accession>
<dbReference type="STRING" id="299467.A0A443SVR5"/>
<dbReference type="SUPFAM" id="SSF48726">
    <property type="entry name" value="Immunoglobulin"/>
    <property type="match status" value="1"/>
</dbReference>
<dbReference type="InterPro" id="IPR013783">
    <property type="entry name" value="Ig-like_fold"/>
</dbReference>
<keyword evidence="3" id="KW-1185">Reference proteome</keyword>
<evidence type="ECO:0000259" key="1">
    <source>
        <dbReference type="PROSITE" id="PS50835"/>
    </source>
</evidence>
<name>A0A443SVR5_9ACAR</name>
<evidence type="ECO:0000313" key="3">
    <source>
        <dbReference type="Proteomes" id="UP000288716"/>
    </source>
</evidence>
<reference evidence="2 3" key="1">
    <citation type="journal article" date="2018" name="Gigascience">
        <title>Genomes of trombidid mites reveal novel predicted allergens and laterally-transferred genes associated with secondary metabolism.</title>
        <authorList>
            <person name="Dong X."/>
            <person name="Chaisiri K."/>
            <person name="Xia D."/>
            <person name="Armstrong S.D."/>
            <person name="Fang Y."/>
            <person name="Donnelly M.J."/>
            <person name="Kadowaki T."/>
            <person name="McGarry J.W."/>
            <person name="Darby A.C."/>
            <person name="Makepeace B.L."/>
        </authorList>
    </citation>
    <scope>NUCLEOTIDE SEQUENCE [LARGE SCALE GENOMIC DNA]</scope>
    <source>
        <strain evidence="2">UoL-UT</strain>
    </source>
</reference>
<dbReference type="VEuPathDB" id="VectorBase:LDEU000445"/>
<dbReference type="Pfam" id="PF07686">
    <property type="entry name" value="V-set"/>
    <property type="match status" value="1"/>
</dbReference>
<dbReference type="PROSITE" id="PS50835">
    <property type="entry name" value="IG_LIKE"/>
    <property type="match status" value="1"/>
</dbReference>
<dbReference type="InterPro" id="IPR013106">
    <property type="entry name" value="Ig_V-set"/>
</dbReference>
<gene>
    <name evidence="2" type="ORF">B4U80_01652</name>
</gene>
<evidence type="ECO:0000313" key="2">
    <source>
        <dbReference type="EMBL" id="RWS31597.1"/>
    </source>
</evidence>
<dbReference type="AlphaFoldDB" id="A0A443SVR5"/>
<protein>
    <recommendedName>
        <fullName evidence="1">Ig-like domain-containing protein</fullName>
    </recommendedName>
</protein>
<sequence length="163" mass="19132">MQIETQENHETNGAKITSLSVPKWVQNGTEEQIVLDCSYSLSKLEEKNFVLKWYFGKNRSEVIYHWIPDLDFRFVNGRIQRRFIWDYCVNTTNDKINKFRAIAIKRPTTEQNGLYTCEVSSDQGTDSKEAEMIIYESGATKLNQILQYFLLFDAIIPLKELIY</sequence>
<dbReference type="InterPro" id="IPR036179">
    <property type="entry name" value="Ig-like_dom_sf"/>
</dbReference>
<dbReference type="PANTHER" id="PTHR21261">
    <property type="entry name" value="BEAT PROTEIN"/>
    <property type="match status" value="1"/>
</dbReference>
<dbReference type="InterPro" id="IPR007110">
    <property type="entry name" value="Ig-like_dom"/>
</dbReference>
<organism evidence="2 3">
    <name type="scientific">Leptotrombidium deliense</name>
    <dbReference type="NCBI Taxonomy" id="299467"/>
    <lineage>
        <taxon>Eukaryota</taxon>
        <taxon>Metazoa</taxon>
        <taxon>Ecdysozoa</taxon>
        <taxon>Arthropoda</taxon>
        <taxon>Chelicerata</taxon>
        <taxon>Arachnida</taxon>
        <taxon>Acari</taxon>
        <taxon>Acariformes</taxon>
        <taxon>Trombidiformes</taxon>
        <taxon>Prostigmata</taxon>
        <taxon>Anystina</taxon>
        <taxon>Parasitengona</taxon>
        <taxon>Trombiculoidea</taxon>
        <taxon>Trombiculidae</taxon>
        <taxon>Leptotrombidium</taxon>
    </lineage>
</organism>
<dbReference type="Proteomes" id="UP000288716">
    <property type="component" value="Unassembled WGS sequence"/>
</dbReference>
<proteinExistence type="predicted"/>